<feature type="domain" description="HTH psq-type" evidence="2">
    <location>
        <begin position="97"/>
        <end position="143"/>
    </location>
</feature>
<evidence type="ECO:0000256" key="1">
    <source>
        <dbReference type="ARBA" id="ARBA00004123"/>
    </source>
</evidence>
<dbReference type="GO" id="GO:0005634">
    <property type="term" value="C:nucleus"/>
    <property type="evidence" value="ECO:0007669"/>
    <property type="project" value="UniProtKB-SubCell"/>
</dbReference>
<keyword evidence="4" id="KW-1185">Reference proteome</keyword>
<sequence length="164" mass="18521">MDKAGQCSEEVLQLTMVNTMDQCVEESTKYRGTFLKVRLTDLPIRHSYLAYHPPGQICCHTKFATSPPGGSVNRRFTSRLHATSTMPRKATSNPRPKKHNFLPFKDKLELIRKCDAGIAHSVVTVQMGLPRSTVSTIWKNRDKYCETAASTTFLQNSEEVECIE</sequence>
<proteinExistence type="predicted"/>
<comment type="caution">
    <text evidence="3">The sequence shown here is derived from an EMBL/GenBank/DDBJ whole genome shotgun (WGS) entry which is preliminary data.</text>
</comment>
<dbReference type="AlphaFoldDB" id="A0A5B7GYM5"/>
<dbReference type="GO" id="GO:0003677">
    <property type="term" value="F:DNA binding"/>
    <property type="evidence" value="ECO:0007669"/>
    <property type="project" value="InterPro"/>
</dbReference>
<evidence type="ECO:0000313" key="4">
    <source>
        <dbReference type="Proteomes" id="UP000324222"/>
    </source>
</evidence>
<dbReference type="SUPFAM" id="SSF46689">
    <property type="entry name" value="Homeodomain-like"/>
    <property type="match status" value="1"/>
</dbReference>
<evidence type="ECO:0000259" key="2">
    <source>
        <dbReference type="Pfam" id="PF04218"/>
    </source>
</evidence>
<organism evidence="3 4">
    <name type="scientific">Portunus trituberculatus</name>
    <name type="common">Swimming crab</name>
    <name type="synonym">Neptunus trituberculatus</name>
    <dbReference type="NCBI Taxonomy" id="210409"/>
    <lineage>
        <taxon>Eukaryota</taxon>
        <taxon>Metazoa</taxon>
        <taxon>Ecdysozoa</taxon>
        <taxon>Arthropoda</taxon>
        <taxon>Crustacea</taxon>
        <taxon>Multicrustacea</taxon>
        <taxon>Malacostraca</taxon>
        <taxon>Eumalacostraca</taxon>
        <taxon>Eucarida</taxon>
        <taxon>Decapoda</taxon>
        <taxon>Pleocyemata</taxon>
        <taxon>Brachyura</taxon>
        <taxon>Eubrachyura</taxon>
        <taxon>Portunoidea</taxon>
        <taxon>Portunidae</taxon>
        <taxon>Portuninae</taxon>
        <taxon>Portunus</taxon>
    </lineage>
</organism>
<comment type="subcellular location">
    <subcellularLocation>
        <location evidence="1">Nucleus</location>
    </subcellularLocation>
</comment>
<dbReference type="EMBL" id="VSRR010018825">
    <property type="protein sequence ID" value="MPC61714.1"/>
    <property type="molecule type" value="Genomic_DNA"/>
</dbReference>
<accession>A0A5B7GYM5</accession>
<evidence type="ECO:0000313" key="3">
    <source>
        <dbReference type="EMBL" id="MPC61714.1"/>
    </source>
</evidence>
<dbReference type="Proteomes" id="UP000324222">
    <property type="component" value="Unassembled WGS sequence"/>
</dbReference>
<name>A0A5B7GYM5_PORTR</name>
<dbReference type="Pfam" id="PF04218">
    <property type="entry name" value="CENP-B_N"/>
    <property type="match status" value="1"/>
</dbReference>
<dbReference type="InterPro" id="IPR007889">
    <property type="entry name" value="HTH_Psq"/>
</dbReference>
<dbReference type="Gene3D" id="1.10.10.60">
    <property type="entry name" value="Homeodomain-like"/>
    <property type="match status" value="1"/>
</dbReference>
<reference evidence="3 4" key="1">
    <citation type="submission" date="2019-05" db="EMBL/GenBank/DDBJ databases">
        <title>Another draft genome of Portunus trituberculatus and its Hox gene families provides insights of decapod evolution.</title>
        <authorList>
            <person name="Jeong J.-H."/>
            <person name="Song I."/>
            <person name="Kim S."/>
            <person name="Choi T."/>
            <person name="Kim D."/>
            <person name="Ryu S."/>
            <person name="Kim W."/>
        </authorList>
    </citation>
    <scope>NUCLEOTIDE SEQUENCE [LARGE SCALE GENOMIC DNA]</scope>
    <source>
        <tissue evidence="3">Muscle</tissue>
    </source>
</reference>
<protein>
    <recommendedName>
        <fullName evidence="2">HTH psq-type domain-containing protein</fullName>
    </recommendedName>
</protein>
<gene>
    <name evidence="3" type="ORF">E2C01_055789</name>
</gene>
<dbReference type="InterPro" id="IPR009057">
    <property type="entry name" value="Homeodomain-like_sf"/>
</dbReference>